<dbReference type="EMBL" id="JALEMU010000103">
    <property type="protein sequence ID" value="MCI5755937.1"/>
    <property type="molecule type" value="Genomic_DNA"/>
</dbReference>
<dbReference type="InterPro" id="IPR029064">
    <property type="entry name" value="Ribosomal_eL30-like_sf"/>
</dbReference>
<accession>A0AAE3FH99</accession>
<reference evidence="1 2" key="1">
    <citation type="submission" date="2022-03" db="EMBL/GenBank/DDBJ databases">
        <title>Metagenome-assembled genomes from swine fecal metagenomes.</title>
        <authorList>
            <person name="Holman D.B."/>
            <person name="Kommadath A."/>
        </authorList>
    </citation>
    <scope>NUCLEOTIDE SEQUENCE [LARGE SCALE GENOMIC DNA]</scope>
    <source>
        <strain evidence="1">SUG147</strain>
    </source>
</reference>
<proteinExistence type="predicted"/>
<sequence length="145" mass="15785">MTEKDRMVQELPEEAREKILNGKLLSLLGFAMRAGKLSCGTDRVCDDIRRHGIPDDGDGKPKHPLGIVLIAADASANTKKRIINACTYYNMSYYVTGIPADEIGQRTGKSPSAAVCAVFDRDFTAGISKAVSAFDGMRTDRSERS</sequence>
<evidence type="ECO:0008006" key="3">
    <source>
        <dbReference type="Google" id="ProtNLM"/>
    </source>
</evidence>
<name>A0AAE3FH99_9BACT</name>
<protein>
    <recommendedName>
        <fullName evidence="3">Ribosomal protein L7Ae/L30e/S12e/Gadd45 domain-containing protein</fullName>
    </recommendedName>
</protein>
<evidence type="ECO:0000313" key="1">
    <source>
        <dbReference type="EMBL" id="MCI5755937.1"/>
    </source>
</evidence>
<comment type="caution">
    <text evidence="1">The sequence shown here is derived from an EMBL/GenBank/DDBJ whole genome shotgun (WGS) entry which is preliminary data.</text>
</comment>
<dbReference type="Gene3D" id="3.30.1330.30">
    <property type="match status" value="1"/>
</dbReference>
<evidence type="ECO:0000313" key="2">
    <source>
        <dbReference type="Proteomes" id="UP001139365"/>
    </source>
</evidence>
<organism evidence="1 2">
    <name type="scientific">Candidatus Colimorpha enterica</name>
    <dbReference type="NCBI Taxonomy" id="3083063"/>
    <lineage>
        <taxon>Bacteria</taxon>
        <taxon>Pseudomonadati</taxon>
        <taxon>Bacteroidota</taxon>
        <taxon>Bacteroidia</taxon>
        <taxon>Bacteroidales</taxon>
        <taxon>Candidatus Colimorpha</taxon>
    </lineage>
</organism>
<dbReference type="Proteomes" id="UP001139365">
    <property type="component" value="Unassembled WGS sequence"/>
</dbReference>
<gene>
    <name evidence="1" type="ORF">MR241_06555</name>
</gene>
<dbReference type="SUPFAM" id="SSF55315">
    <property type="entry name" value="L30e-like"/>
    <property type="match status" value="1"/>
</dbReference>
<dbReference type="AlphaFoldDB" id="A0AAE3FH99"/>